<reference evidence="14" key="2">
    <citation type="submission" date="2020-05" db="UniProtKB">
        <authorList>
            <consortium name="EnsemblMetazoa"/>
        </authorList>
    </citation>
    <scope>IDENTIFICATION</scope>
    <source>
        <strain evidence="14">MINIMUS1</strain>
    </source>
</reference>
<dbReference type="GO" id="GO:0016758">
    <property type="term" value="F:hexosyltransferase activity"/>
    <property type="evidence" value="ECO:0007669"/>
    <property type="project" value="InterPro"/>
</dbReference>
<sequence>MFERRPVLGVLGCLTLVLTIWQISPRDVTVYREATVPYLPSGQSALTGSASVSAGRLSDQQKLPYDSDESNAIGDRKFGIDVLSPFGYGSRDGVSNGGTSGTYLINQTSPGWLVAAAAAAVAASPSGLHTVTPGRYRWNGGWEEGKDTELVSHKPPTSSSSISSSTQSTASLTVASSWGDSLPNDDYTSLIDLKDFKFTINYDYCGTGTGANRRRRSLKRADALRGTRSLATASPPLVLILIHSAPGNLGKRNTIRATWGEPDARARLIFLIGAVDSSARQQAIERESRQNDDIVQGNFVDAYRNMTYKHVMALKWFVYHCPGAHYVLKTDDDVFINTPVLYNALARVVPQRNLLLCQLVTKLSVKRTHRSKWFVSWREYSSRYYPPHCPGYSILYSSDVAWQLYREAQRQPFFWIDDVHITGTVAKQVNVTITPMDGLYLDTEAKSDLLNNRVDPSRAVFFFTNPDLPMDEIYRLWDSVHPRR</sequence>
<keyword evidence="4" id="KW-0808">Transferase</keyword>
<dbReference type="FunFam" id="3.90.550.50:FF:000001">
    <property type="entry name" value="Hexosyltransferase"/>
    <property type="match status" value="1"/>
</dbReference>
<dbReference type="Proteomes" id="UP000075920">
    <property type="component" value="Unassembled WGS sequence"/>
</dbReference>
<comment type="similarity">
    <text evidence="2 11">Belongs to the glycosyltransferase 31 family.</text>
</comment>
<organism evidence="14 15">
    <name type="scientific">Anopheles minimus</name>
    <dbReference type="NCBI Taxonomy" id="112268"/>
    <lineage>
        <taxon>Eukaryota</taxon>
        <taxon>Metazoa</taxon>
        <taxon>Ecdysozoa</taxon>
        <taxon>Arthropoda</taxon>
        <taxon>Hexapoda</taxon>
        <taxon>Insecta</taxon>
        <taxon>Pterygota</taxon>
        <taxon>Neoptera</taxon>
        <taxon>Endopterygota</taxon>
        <taxon>Diptera</taxon>
        <taxon>Nematocera</taxon>
        <taxon>Culicoidea</taxon>
        <taxon>Culicidae</taxon>
        <taxon>Anophelinae</taxon>
        <taxon>Anopheles</taxon>
    </lineage>
</organism>
<feature type="signal peptide" evidence="13">
    <location>
        <begin position="1"/>
        <end position="25"/>
    </location>
</feature>
<evidence type="ECO:0000256" key="13">
    <source>
        <dbReference type="SAM" id="SignalP"/>
    </source>
</evidence>
<dbReference type="GO" id="GO:0006493">
    <property type="term" value="P:protein O-linked glycosylation"/>
    <property type="evidence" value="ECO:0007669"/>
    <property type="project" value="TreeGrafter"/>
</dbReference>
<keyword evidence="15" id="KW-1185">Reference proteome</keyword>
<feature type="compositionally biased region" description="Low complexity" evidence="12">
    <location>
        <begin position="157"/>
        <end position="166"/>
    </location>
</feature>
<protein>
    <recommendedName>
        <fullName evidence="11">Hexosyltransferase</fullName>
        <ecNumber evidence="11">2.4.1.-</ecNumber>
    </recommendedName>
</protein>
<dbReference type="EC" id="2.4.1.-" evidence="11"/>
<reference evidence="15" key="1">
    <citation type="submission" date="2013-03" db="EMBL/GenBank/DDBJ databases">
        <title>The Genome Sequence of Anopheles minimus MINIMUS1.</title>
        <authorList>
            <consortium name="The Broad Institute Genomics Platform"/>
            <person name="Neafsey D.E."/>
            <person name="Walton C."/>
            <person name="Walker B."/>
            <person name="Young S.K."/>
            <person name="Zeng Q."/>
            <person name="Gargeya S."/>
            <person name="Fitzgerald M."/>
            <person name="Haas B."/>
            <person name="Abouelleil A."/>
            <person name="Allen A.W."/>
            <person name="Alvarado L."/>
            <person name="Arachchi H.M."/>
            <person name="Berlin A.M."/>
            <person name="Chapman S.B."/>
            <person name="Gainer-Dewar J."/>
            <person name="Goldberg J."/>
            <person name="Griggs A."/>
            <person name="Gujja S."/>
            <person name="Hansen M."/>
            <person name="Howarth C."/>
            <person name="Imamovic A."/>
            <person name="Ireland A."/>
            <person name="Larimer J."/>
            <person name="McCowan C."/>
            <person name="Murphy C."/>
            <person name="Pearson M."/>
            <person name="Poon T.W."/>
            <person name="Priest M."/>
            <person name="Roberts A."/>
            <person name="Saif S."/>
            <person name="Shea T."/>
            <person name="Sisk P."/>
            <person name="Sykes S."/>
            <person name="Wortman J."/>
            <person name="Nusbaum C."/>
            <person name="Birren B."/>
        </authorList>
    </citation>
    <scope>NUCLEOTIDE SEQUENCE [LARGE SCALE GENOMIC DNA]</scope>
    <source>
        <strain evidence="15">MINIMUS1</strain>
    </source>
</reference>
<evidence type="ECO:0000256" key="2">
    <source>
        <dbReference type="ARBA" id="ARBA00008661"/>
    </source>
</evidence>
<dbReference type="AlphaFoldDB" id="A0A182WJX0"/>
<evidence type="ECO:0000313" key="14">
    <source>
        <dbReference type="EnsemblMetazoa" id="AMIN010674-PA"/>
    </source>
</evidence>
<evidence type="ECO:0000256" key="10">
    <source>
        <dbReference type="ARBA" id="ARBA00023180"/>
    </source>
</evidence>
<keyword evidence="10" id="KW-0325">Glycoprotein</keyword>
<feature type="chain" id="PRO_5008141579" description="Hexosyltransferase" evidence="13">
    <location>
        <begin position="26"/>
        <end position="484"/>
    </location>
</feature>
<dbReference type="Pfam" id="PF01762">
    <property type="entry name" value="Galactosyl_T"/>
    <property type="match status" value="1"/>
</dbReference>
<dbReference type="VEuPathDB" id="VectorBase:AMIN010674"/>
<keyword evidence="6" id="KW-0735">Signal-anchor</keyword>
<keyword evidence="3 11" id="KW-0328">Glycosyltransferase</keyword>
<keyword evidence="7" id="KW-1133">Transmembrane helix</keyword>
<evidence type="ECO:0000256" key="6">
    <source>
        <dbReference type="ARBA" id="ARBA00022968"/>
    </source>
</evidence>
<evidence type="ECO:0000256" key="12">
    <source>
        <dbReference type="SAM" id="MobiDB-lite"/>
    </source>
</evidence>
<dbReference type="STRING" id="112268.A0A182WJX0"/>
<evidence type="ECO:0000256" key="11">
    <source>
        <dbReference type="RuleBase" id="RU363063"/>
    </source>
</evidence>
<evidence type="ECO:0000256" key="1">
    <source>
        <dbReference type="ARBA" id="ARBA00004323"/>
    </source>
</evidence>
<feature type="region of interest" description="Disordered" evidence="12">
    <location>
        <begin position="147"/>
        <end position="166"/>
    </location>
</feature>
<dbReference type="PANTHER" id="PTHR11214:SF376">
    <property type="entry name" value="HEXOSYLTRANSFERASE"/>
    <property type="match status" value="1"/>
</dbReference>
<dbReference type="Gene3D" id="3.90.550.50">
    <property type="match status" value="1"/>
</dbReference>
<dbReference type="EnsemblMetazoa" id="AMIN010674-RA">
    <property type="protein sequence ID" value="AMIN010674-PA"/>
    <property type="gene ID" value="AMIN010674"/>
</dbReference>
<evidence type="ECO:0000256" key="7">
    <source>
        <dbReference type="ARBA" id="ARBA00022989"/>
    </source>
</evidence>
<feature type="region of interest" description="Disordered" evidence="12">
    <location>
        <begin position="50"/>
        <end position="70"/>
    </location>
</feature>
<evidence type="ECO:0000256" key="5">
    <source>
        <dbReference type="ARBA" id="ARBA00022692"/>
    </source>
</evidence>
<dbReference type="PANTHER" id="PTHR11214">
    <property type="entry name" value="BETA-1,3-N-ACETYLGLUCOSAMINYLTRANSFERASE"/>
    <property type="match status" value="1"/>
</dbReference>
<evidence type="ECO:0000313" key="15">
    <source>
        <dbReference type="Proteomes" id="UP000075920"/>
    </source>
</evidence>
<accession>A0A182WJX0</accession>
<keyword evidence="9" id="KW-0472">Membrane</keyword>
<evidence type="ECO:0000256" key="4">
    <source>
        <dbReference type="ARBA" id="ARBA00022679"/>
    </source>
</evidence>
<evidence type="ECO:0000256" key="3">
    <source>
        <dbReference type="ARBA" id="ARBA00022676"/>
    </source>
</evidence>
<name>A0A182WJX0_9DIPT</name>
<keyword evidence="13" id="KW-0732">Signal</keyword>
<evidence type="ECO:0000256" key="8">
    <source>
        <dbReference type="ARBA" id="ARBA00023034"/>
    </source>
</evidence>
<dbReference type="GO" id="GO:0000139">
    <property type="term" value="C:Golgi membrane"/>
    <property type="evidence" value="ECO:0007669"/>
    <property type="project" value="UniProtKB-SubCell"/>
</dbReference>
<comment type="subcellular location">
    <subcellularLocation>
        <location evidence="1 11">Golgi apparatus membrane</location>
        <topology evidence="1 11">Single-pass type II membrane protein</topology>
    </subcellularLocation>
</comment>
<keyword evidence="5" id="KW-0812">Transmembrane</keyword>
<dbReference type="InterPro" id="IPR002659">
    <property type="entry name" value="Glyco_trans_31"/>
</dbReference>
<evidence type="ECO:0000256" key="9">
    <source>
        <dbReference type="ARBA" id="ARBA00023136"/>
    </source>
</evidence>
<proteinExistence type="inferred from homology"/>
<keyword evidence="8 11" id="KW-0333">Golgi apparatus</keyword>